<dbReference type="Gene3D" id="1.10.606.10">
    <property type="entry name" value="Vanadium-containing Chloroperoxidase, domain 2"/>
    <property type="match status" value="1"/>
</dbReference>
<organism evidence="2 3">
    <name type="scientific">Methylocystis rosea</name>
    <dbReference type="NCBI Taxonomy" id="173366"/>
    <lineage>
        <taxon>Bacteria</taxon>
        <taxon>Pseudomonadati</taxon>
        <taxon>Pseudomonadota</taxon>
        <taxon>Alphaproteobacteria</taxon>
        <taxon>Hyphomicrobiales</taxon>
        <taxon>Methylocystaceae</taxon>
        <taxon>Methylocystis</taxon>
    </lineage>
</organism>
<dbReference type="EMBL" id="CP034086">
    <property type="protein sequence ID" value="AZG76276.1"/>
    <property type="molecule type" value="Genomic_DNA"/>
</dbReference>
<gene>
    <name evidence="2" type="ORF">EHO51_05780</name>
</gene>
<dbReference type="CDD" id="cd03398">
    <property type="entry name" value="PAP2_haloperoxidase"/>
    <property type="match status" value="1"/>
</dbReference>
<dbReference type="RefSeq" id="WP_124738093.1">
    <property type="nucleotide sequence ID" value="NZ_CP034086.1"/>
</dbReference>
<dbReference type="PANTHER" id="PTHR34599:SF1">
    <property type="entry name" value="PHOSPHATIDIC ACID PHOSPHATASE TYPE 2_HALOPEROXIDASE DOMAIN-CONTAINING PROTEIN"/>
    <property type="match status" value="1"/>
</dbReference>
<reference evidence="2 3" key="1">
    <citation type="submission" date="2018-11" db="EMBL/GenBank/DDBJ databases">
        <title>Genome squencing of methanotrophic bacteria isolated from alkaline groundwater in Korea.</title>
        <authorList>
            <person name="Nguyen L.N."/>
        </authorList>
    </citation>
    <scope>NUCLEOTIDE SEQUENCE [LARGE SCALE GENOMIC DNA]</scope>
    <source>
        <strain evidence="2 3">GW6</strain>
    </source>
</reference>
<evidence type="ECO:0000313" key="2">
    <source>
        <dbReference type="EMBL" id="AZG76276.1"/>
    </source>
</evidence>
<evidence type="ECO:0000313" key="3">
    <source>
        <dbReference type="Proteomes" id="UP000273982"/>
    </source>
</evidence>
<dbReference type="InterPro" id="IPR016119">
    <property type="entry name" value="Br/Cl_peroxidase_C"/>
</dbReference>
<dbReference type="Proteomes" id="UP000273982">
    <property type="component" value="Chromosome"/>
</dbReference>
<dbReference type="InterPro" id="IPR052559">
    <property type="entry name" value="V-haloperoxidase"/>
</dbReference>
<dbReference type="PANTHER" id="PTHR34599">
    <property type="entry name" value="PEROXIDASE-RELATED"/>
    <property type="match status" value="1"/>
</dbReference>
<dbReference type="Pfam" id="PF17897">
    <property type="entry name" value="VCPO_N"/>
    <property type="match status" value="1"/>
</dbReference>
<dbReference type="InterPro" id="IPR036938">
    <property type="entry name" value="PAP2/HPO_sf"/>
</dbReference>
<dbReference type="SUPFAM" id="SSF48317">
    <property type="entry name" value="Acid phosphatase/Vanadium-dependent haloperoxidase"/>
    <property type="match status" value="1"/>
</dbReference>
<dbReference type="AlphaFoldDB" id="A0A3G8M2X0"/>
<proteinExistence type="predicted"/>
<feature type="domain" description="Vanadium chloroperoxidase N-terminal" evidence="1">
    <location>
        <begin position="3"/>
        <end position="167"/>
    </location>
</feature>
<dbReference type="InterPro" id="IPR041067">
    <property type="entry name" value="VCPO_N"/>
</dbReference>
<dbReference type="KEGG" id="mros:EHO51_05780"/>
<protein>
    <recommendedName>
        <fullName evidence="1">Vanadium chloroperoxidase N-terminal domain-containing protein</fullName>
    </recommendedName>
</protein>
<dbReference type="GO" id="GO:0004601">
    <property type="term" value="F:peroxidase activity"/>
    <property type="evidence" value="ECO:0007669"/>
    <property type="project" value="InterPro"/>
</dbReference>
<name>A0A3G8M2X0_9HYPH</name>
<evidence type="ECO:0000259" key="1">
    <source>
        <dbReference type="Pfam" id="PF17897"/>
    </source>
</evidence>
<accession>A0A3G8M2X0</accession>
<sequence>MRDYVMLWNAVALEMNRRDHTGRMNAKNNRGPTASSRALAIIHLAMHDAFFGLTGRPPISSALAGLSGPINPYSNVAPHAPQPWSADNEGAAVSGAAAATMTALYPDFRTLVDDMLRGFQFGAGNPAFDFGFKVGAAIVDSRKSDGSSDSGGVDPIDAYWRHREDPTDFTQGLLGPRWGAVKLFSAAAIPPQNAHPAPRSAAYNNAHDEVRVKGSKNPTSGTPGVTFSQRSPFETIVGFYWAYDGASQIGTPPRLYNQIVRDIIARNVTGSDRAAASARLLALINVAMGDAGIAAWYWKYRYQLWRPILGIREYDNSFWHNRDIVSYHLHRRCDPWWLPLGAPRTNEPGKRSFTPPFPAYPSGHATFGAACFEMTRRFFGVAPTAADTLAFNFVSDELDGRAIHEDGSYRALHRRHYDSLLQAMFDNSVSRVFLGVHWRFDGIDESVANPSDILADSSNVGGVPIGRAIAKNIFENRLTKSAAAPGVVTPINLPPVP</sequence>
<dbReference type="Gene3D" id="1.20.144.10">
    <property type="entry name" value="Phosphatidic acid phosphatase type 2/haloperoxidase"/>
    <property type="match status" value="1"/>
</dbReference>